<reference evidence="2 3" key="1">
    <citation type="journal article" date="2018" name="Front. Microbiol.">
        <title>Genome-Wide Analysis of Corynespora cassiicola Leaf Fall Disease Putative Effectors.</title>
        <authorList>
            <person name="Lopez D."/>
            <person name="Ribeiro S."/>
            <person name="Label P."/>
            <person name="Fumanal B."/>
            <person name="Venisse J.S."/>
            <person name="Kohler A."/>
            <person name="de Oliveira R.R."/>
            <person name="Labutti K."/>
            <person name="Lipzen A."/>
            <person name="Lail K."/>
            <person name="Bauer D."/>
            <person name="Ohm R.A."/>
            <person name="Barry K.W."/>
            <person name="Spatafora J."/>
            <person name="Grigoriev I.V."/>
            <person name="Martin F.M."/>
            <person name="Pujade-Renaud V."/>
        </authorList>
    </citation>
    <scope>NUCLEOTIDE SEQUENCE [LARGE SCALE GENOMIC DNA]</scope>
    <source>
        <strain evidence="2 3">Philippines</strain>
    </source>
</reference>
<feature type="signal peptide" evidence="1">
    <location>
        <begin position="1"/>
        <end position="17"/>
    </location>
</feature>
<protein>
    <recommendedName>
        <fullName evidence="4">Secreted protein</fullName>
    </recommendedName>
</protein>
<gene>
    <name evidence="2" type="ORF">BS50DRAFT_370552</name>
</gene>
<accession>A0A2T2NMZ0</accession>
<name>A0A2T2NMZ0_CORCC</name>
<proteinExistence type="predicted"/>
<dbReference type="EMBL" id="KZ678135">
    <property type="protein sequence ID" value="PSN66646.1"/>
    <property type="molecule type" value="Genomic_DNA"/>
</dbReference>
<dbReference type="Proteomes" id="UP000240883">
    <property type="component" value="Unassembled WGS sequence"/>
</dbReference>
<organism evidence="2 3">
    <name type="scientific">Corynespora cassiicola Philippines</name>
    <dbReference type="NCBI Taxonomy" id="1448308"/>
    <lineage>
        <taxon>Eukaryota</taxon>
        <taxon>Fungi</taxon>
        <taxon>Dikarya</taxon>
        <taxon>Ascomycota</taxon>
        <taxon>Pezizomycotina</taxon>
        <taxon>Dothideomycetes</taxon>
        <taxon>Pleosporomycetidae</taxon>
        <taxon>Pleosporales</taxon>
        <taxon>Corynesporascaceae</taxon>
        <taxon>Corynespora</taxon>
    </lineage>
</organism>
<evidence type="ECO:0000256" key="1">
    <source>
        <dbReference type="SAM" id="SignalP"/>
    </source>
</evidence>
<dbReference type="AlphaFoldDB" id="A0A2T2NMZ0"/>
<feature type="chain" id="PRO_5015542057" description="Secreted protein" evidence="1">
    <location>
        <begin position="18"/>
        <end position="118"/>
    </location>
</feature>
<keyword evidence="3" id="KW-1185">Reference proteome</keyword>
<evidence type="ECO:0008006" key="4">
    <source>
        <dbReference type="Google" id="ProtNLM"/>
    </source>
</evidence>
<evidence type="ECO:0000313" key="3">
    <source>
        <dbReference type="Proteomes" id="UP000240883"/>
    </source>
</evidence>
<evidence type="ECO:0000313" key="2">
    <source>
        <dbReference type="EMBL" id="PSN66646.1"/>
    </source>
</evidence>
<keyword evidence="1" id="KW-0732">Signal</keyword>
<sequence>MLSCARLILPWISLLWARCILPDLSRDSRSHRDGSPTASPCCRGCCKPPCRRRRRLCRSSYIAEGTEGYQQQPHVTLRPVVGRCSRGHGMLGQPCRRARIAVMIRNGELAPKAAPNYS</sequence>